<keyword evidence="3" id="KW-1133">Transmembrane helix</keyword>
<feature type="transmembrane region" description="Helical" evidence="3">
    <location>
        <begin position="114"/>
        <end position="134"/>
    </location>
</feature>
<dbReference type="InterPro" id="IPR036259">
    <property type="entry name" value="MFS_trans_sf"/>
</dbReference>
<feature type="transmembrane region" description="Helical" evidence="3">
    <location>
        <begin position="30"/>
        <end position="49"/>
    </location>
</feature>
<reference evidence="4 5" key="1">
    <citation type="submission" date="2018-12" db="EMBL/GenBank/DDBJ databases">
        <title>Genome of Verticillium dahliae isolate Getta Getta.</title>
        <authorList>
            <person name="Gardiner D.M."/>
        </authorList>
    </citation>
    <scope>NUCLEOTIDE SEQUENCE [LARGE SCALE GENOMIC DNA]</scope>
    <source>
        <strain evidence="4 5">Getta Getta</strain>
    </source>
</reference>
<evidence type="ECO:0000256" key="3">
    <source>
        <dbReference type="SAM" id="Phobius"/>
    </source>
</evidence>
<proteinExistence type="inferred from homology"/>
<dbReference type="InterPro" id="IPR011701">
    <property type="entry name" value="MFS"/>
</dbReference>
<dbReference type="AlphaFoldDB" id="A0A444RR21"/>
<feature type="transmembrane region" description="Helical" evidence="3">
    <location>
        <begin position="92"/>
        <end position="109"/>
    </location>
</feature>
<evidence type="ECO:0000313" key="5">
    <source>
        <dbReference type="Proteomes" id="UP000288725"/>
    </source>
</evidence>
<dbReference type="Proteomes" id="UP000288725">
    <property type="component" value="Chromosome 1"/>
</dbReference>
<dbReference type="GO" id="GO:0022857">
    <property type="term" value="F:transmembrane transporter activity"/>
    <property type="evidence" value="ECO:0007669"/>
    <property type="project" value="InterPro"/>
</dbReference>
<protein>
    <recommendedName>
        <fullName evidence="6">Major facilitator superfamily (MFS) profile domain-containing protein</fullName>
    </recommendedName>
</protein>
<feature type="transmembrane region" description="Helical" evidence="3">
    <location>
        <begin position="231"/>
        <end position="257"/>
    </location>
</feature>
<organism evidence="4 5">
    <name type="scientific">Verticillium dahliae</name>
    <name type="common">Verticillium wilt</name>
    <dbReference type="NCBI Taxonomy" id="27337"/>
    <lineage>
        <taxon>Eukaryota</taxon>
        <taxon>Fungi</taxon>
        <taxon>Dikarya</taxon>
        <taxon>Ascomycota</taxon>
        <taxon>Pezizomycotina</taxon>
        <taxon>Sordariomycetes</taxon>
        <taxon>Hypocreomycetidae</taxon>
        <taxon>Glomerellales</taxon>
        <taxon>Plectosphaerellaceae</taxon>
        <taxon>Verticillium</taxon>
    </lineage>
</organism>
<dbReference type="InterPro" id="IPR050327">
    <property type="entry name" value="Proton-linked_MCT"/>
</dbReference>
<dbReference type="PANTHER" id="PTHR11360">
    <property type="entry name" value="MONOCARBOXYLATE TRANSPORTER"/>
    <property type="match status" value="1"/>
</dbReference>
<name>A0A444RR21_VERDA</name>
<dbReference type="PANTHER" id="PTHR11360:SF130">
    <property type="entry name" value="MAJOR FACILITATOR SUPERFAMILY (MFS) PROFILE DOMAIN-CONTAINING PROTEIN-RELATED"/>
    <property type="match status" value="1"/>
</dbReference>
<feature type="transmembrane region" description="Helical" evidence="3">
    <location>
        <begin position="191"/>
        <end position="211"/>
    </location>
</feature>
<evidence type="ECO:0008006" key="6">
    <source>
        <dbReference type="Google" id="ProtNLM"/>
    </source>
</evidence>
<gene>
    <name evidence="4" type="ORF">VDGE_01289</name>
</gene>
<accession>A0A444RR21</accession>
<comment type="similarity">
    <text evidence="2">Belongs to the major facilitator superfamily. Monocarboxylate porter (TC 2.A.1.13) family.</text>
</comment>
<comment type="caution">
    <text evidence="4">The sequence shown here is derived from an EMBL/GenBank/DDBJ whole genome shotgun (WGS) entry which is preliminary data.</text>
</comment>
<comment type="subcellular location">
    <subcellularLocation>
        <location evidence="1">Membrane</location>
        <topology evidence="1">Multi-pass membrane protein</topology>
    </subcellularLocation>
</comment>
<evidence type="ECO:0000256" key="2">
    <source>
        <dbReference type="ARBA" id="ARBA00006727"/>
    </source>
</evidence>
<sequence>MNTWGVFISFGVFQTYYVTALERSSSDISWIGSFEVFLLFFVGSIAGALTDAGYFRSTMTAGSLLILIGTFMTSISKAYWQVFLAQGVCTGLGNGLMFTPTMTVISTYFTGKRAVALAIAACGSTVGGLVFPSMARTLLPTIGFGWTMRAIGLIQLVTLIAALVVVRSRVTPKIGGAFFDWSAFLIPEYKLFAVGSFMVYIGLFFPIFYLASYARSALGLEYTQSLNLILVLNGVGIVGRLAPSFISPIIGPLNLFVNRLAEYAMFFLEDLKTRSFPFEISTYVAKALGHSLSPLPSLTKGVHGAPSREGNTFIIRPCLSQFNSLPAHGAPEWD</sequence>
<keyword evidence="3" id="KW-0472">Membrane</keyword>
<dbReference type="EMBL" id="RSDZ01000102">
    <property type="protein sequence ID" value="RXG43683.1"/>
    <property type="molecule type" value="Genomic_DNA"/>
</dbReference>
<dbReference type="Gene3D" id="1.20.1250.20">
    <property type="entry name" value="MFS general substrate transporter like domains"/>
    <property type="match status" value="1"/>
</dbReference>
<dbReference type="SUPFAM" id="SSF103473">
    <property type="entry name" value="MFS general substrate transporter"/>
    <property type="match status" value="1"/>
</dbReference>
<feature type="transmembrane region" description="Helical" evidence="3">
    <location>
        <begin position="61"/>
        <end position="80"/>
    </location>
</feature>
<dbReference type="Pfam" id="PF07690">
    <property type="entry name" value="MFS_1"/>
    <property type="match status" value="1"/>
</dbReference>
<evidence type="ECO:0000256" key="1">
    <source>
        <dbReference type="ARBA" id="ARBA00004141"/>
    </source>
</evidence>
<evidence type="ECO:0000313" key="4">
    <source>
        <dbReference type="EMBL" id="RXG43683.1"/>
    </source>
</evidence>
<keyword evidence="3" id="KW-0812">Transmembrane</keyword>
<dbReference type="GO" id="GO:0016020">
    <property type="term" value="C:membrane"/>
    <property type="evidence" value="ECO:0007669"/>
    <property type="project" value="UniProtKB-SubCell"/>
</dbReference>
<feature type="transmembrane region" description="Helical" evidence="3">
    <location>
        <begin position="146"/>
        <end position="166"/>
    </location>
</feature>